<comment type="caution">
    <text evidence="2">The sequence shown here is derived from an EMBL/GenBank/DDBJ whole genome shotgun (WGS) entry which is preliminary data.</text>
</comment>
<protein>
    <submittedName>
        <fullName evidence="2">Uncharacterized protein</fullName>
    </submittedName>
</protein>
<reference evidence="2" key="2">
    <citation type="journal article" date="2020" name="Nat. Commun.">
        <title>Large-scale genome sequencing of mycorrhizal fungi provides insights into the early evolution of symbiotic traits.</title>
        <authorList>
            <person name="Miyauchi S."/>
            <person name="Kiss E."/>
            <person name="Kuo A."/>
            <person name="Drula E."/>
            <person name="Kohler A."/>
            <person name="Sanchez-Garcia M."/>
            <person name="Morin E."/>
            <person name="Andreopoulos B."/>
            <person name="Barry K.W."/>
            <person name="Bonito G."/>
            <person name="Buee M."/>
            <person name="Carver A."/>
            <person name="Chen C."/>
            <person name="Cichocki N."/>
            <person name="Clum A."/>
            <person name="Culley D."/>
            <person name="Crous P.W."/>
            <person name="Fauchery L."/>
            <person name="Girlanda M."/>
            <person name="Hayes R.D."/>
            <person name="Keri Z."/>
            <person name="LaButti K."/>
            <person name="Lipzen A."/>
            <person name="Lombard V."/>
            <person name="Magnuson J."/>
            <person name="Maillard F."/>
            <person name="Murat C."/>
            <person name="Nolan M."/>
            <person name="Ohm R.A."/>
            <person name="Pangilinan J."/>
            <person name="Pereira M.F."/>
            <person name="Perotto S."/>
            <person name="Peter M."/>
            <person name="Pfister S."/>
            <person name="Riley R."/>
            <person name="Sitrit Y."/>
            <person name="Stielow J.B."/>
            <person name="Szollosi G."/>
            <person name="Zifcakova L."/>
            <person name="Stursova M."/>
            <person name="Spatafora J.W."/>
            <person name="Tedersoo L."/>
            <person name="Vaario L.M."/>
            <person name="Yamada A."/>
            <person name="Yan M."/>
            <person name="Wang P."/>
            <person name="Xu J."/>
            <person name="Bruns T."/>
            <person name="Baldrian P."/>
            <person name="Vilgalys R."/>
            <person name="Dunand C."/>
            <person name="Henrissat B."/>
            <person name="Grigoriev I.V."/>
            <person name="Hibbett D."/>
            <person name="Nagy L.G."/>
            <person name="Martin F.M."/>
        </authorList>
    </citation>
    <scope>NUCLEOTIDE SEQUENCE</scope>
    <source>
        <strain evidence="2">Prilba</strain>
    </source>
</reference>
<dbReference type="OrthoDB" id="107110at2759"/>
<name>A0A9P5T7N2_9AGAM</name>
<feature type="region of interest" description="Disordered" evidence="1">
    <location>
        <begin position="105"/>
        <end position="150"/>
    </location>
</feature>
<dbReference type="AlphaFoldDB" id="A0A9P5T7N2"/>
<organism evidence="2 3">
    <name type="scientific">Russula ochroleuca</name>
    <dbReference type="NCBI Taxonomy" id="152965"/>
    <lineage>
        <taxon>Eukaryota</taxon>
        <taxon>Fungi</taxon>
        <taxon>Dikarya</taxon>
        <taxon>Basidiomycota</taxon>
        <taxon>Agaricomycotina</taxon>
        <taxon>Agaricomycetes</taxon>
        <taxon>Russulales</taxon>
        <taxon>Russulaceae</taxon>
        <taxon>Russula</taxon>
    </lineage>
</organism>
<gene>
    <name evidence="2" type="ORF">DFH94DRAFT_683264</name>
</gene>
<feature type="compositionally biased region" description="Basic and acidic residues" evidence="1">
    <location>
        <begin position="105"/>
        <end position="125"/>
    </location>
</feature>
<dbReference type="EMBL" id="WHVB01000012">
    <property type="protein sequence ID" value="KAF8478132.1"/>
    <property type="molecule type" value="Genomic_DNA"/>
</dbReference>
<feature type="compositionally biased region" description="Acidic residues" evidence="1">
    <location>
        <begin position="126"/>
        <end position="150"/>
    </location>
</feature>
<evidence type="ECO:0000313" key="2">
    <source>
        <dbReference type="EMBL" id="KAF8478132.1"/>
    </source>
</evidence>
<evidence type="ECO:0000313" key="3">
    <source>
        <dbReference type="Proteomes" id="UP000759537"/>
    </source>
</evidence>
<reference evidence="2" key="1">
    <citation type="submission" date="2019-10" db="EMBL/GenBank/DDBJ databases">
        <authorList>
            <consortium name="DOE Joint Genome Institute"/>
            <person name="Kuo A."/>
            <person name="Miyauchi S."/>
            <person name="Kiss E."/>
            <person name="Drula E."/>
            <person name="Kohler A."/>
            <person name="Sanchez-Garcia M."/>
            <person name="Andreopoulos B."/>
            <person name="Barry K.W."/>
            <person name="Bonito G."/>
            <person name="Buee M."/>
            <person name="Carver A."/>
            <person name="Chen C."/>
            <person name="Cichocki N."/>
            <person name="Clum A."/>
            <person name="Culley D."/>
            <person name="Crous P.W."/>
            <person name="Fauchery L."/>
            <person name="Girlanda M."/>
            <person name="Hayes R."/>
            <person name="Keri Z."/>
            <person name="LaButti K."/>
            <person name="Lipzen A."/>
            <person name="Lombard V."/>
            <person name="Magnuson J."/>
            <person name="Maillard F."/>
            <person name="Morin E."/>
            <person name="Murat C."/>
            <person name="Nolan M."/>
            <person name="Ohm R."/>
            <person name="Pangilinan J."/>
            <person name="Pereira M."/>
            <person name="Perotto S."/>
            <person name="Peter M."/>
            <person name="Riley R."/>
            <person name="Sitrit Y."/>
            <person name="Stielow B."/>
            <person name="Szollosi G."/>
            <person name="Zifcakova L."/>
            <person name="Stursova M."/>
            <person name="Spatafora J.W."/>
            <person name="Tedersoo L."/>
            <person name="Vaario L.-M."/>
            <person name="Yamada A."/>
            <person name="Yan M."/>
            <person name="Wang P."/>
            <person name="Xu J."/>
            <person name="Bruns T."/>
            <person name="Baldrian P."/>
            <person name="Vilgalys R."/>
            <person name="Henrissat B."/>
            <person name="Grigoriev I.V."/>
            <person name="Hibbett D."/>
            <person name="Nagy L.G."/>
            <person name="Martin F.M."/>
        </authorList>
    </citation>
    <scope>NUCLEOTIDE SEQUENCE</scope>
    <source>
        <strain evidence="2">Prilba</strain>
    </source>
</reference>
<evidence type="ECO:0000256" key="1">
    <source>
        <dbReference type="SAM" id="MobiDB-lite"/>
    </source>
</evidence>
<proteinExistence type="predicted"/>
<dbReference type="Proteomes" id="UP000759537">
    <property type="component" value="Unassembled WGS sequence"/>
</dbReference>
<accession>A0A9P5T7N2</accession>
<keyword evidence="3" id="KW-1185">Reference proteome</keyword>
<sequence>MGSRFSINHLWFMMHDEVLLLKPIRVRTSEDANKTLQDTFCDSRIQKYLWGLIACGAAGVCADFQYGIDIIIPFLYKDNVLGHRNVSALPLFIQSKNDKTFQAKPHFFKDDSDNSKDEDKDKDRELEEEDKDKDEDIDGDGDGEDSRDEDEATPIPVICMVFALASSTPCTTALKCFISLKHAKRTWPQREGSFKANFQADKYTSFDIWCGKVSHETFRQVKDNMVFQTLLLQTHIFPNIYQTKGSEEIQNVTRSMNPATDI</sequence>